<feature type="transmembrane region" description="Helical" evidence="7">
    <location>
        <begin position="390"/>
        <end position="411"/>
    </location>
</feature>
<evidence type="ECO:0000256" key="6">
    <source>
        <dbReference type="ARBA" id="ARBA00023136"/>
    </source>
</evidence>
<name>A0A8J3MNV3_9RICK</name>
<dbReference type="InterPro" id="IPR000515">
    <property type="entry name" value="MetI-like"/>
</dbReference>
<feature type="transmembrane region" description="Helical" evidence="7">
    <location>
        <begin position="135"/>
        <end position="154"/>
    </location>
</feature>
<comment type="caution">
    <text evidence="9">The sequence shown here is derived from an EMBL/GenBank/DDBJ whole genome shotgun (WGS) entry which is preliminary data.</text>
</comment>
<dbReference type="Proteomes" id="UP000637906">
    <property type="component" value="Unassembled WGS sequence"/>
</dbReference>
<evidence type="ECO:0000313" key="9">
    <source>
        <dbReference type="EMBL" id="GHM59328.1"/>
    </source>
</evidence>
<feature type="transmembrane region" description="Helical" evidence="7">
    <location>
        <begin position="505"/>
        <end position="524"/>
    </location>
</feature>
<feature type="transmembrane region" description="Helical" evidence="7">
    <location>
        <begin position="82"/>
        <end position="102"/>
    </location>
</feature>
<proteinExistence type="inferred from homology"/>
<feature type="domain" description="ABC transmembrane type-1" evidence="8">
    <location>
        <begin position="326"/>
        <end position="523"/>
    </location>
</feature>
<keyword evidence="4 7" id="KW-0812">Transmembrane</keyword>
<evidence type="ECO:0000313" key="10">
    <source>
        <dbReference type="Proteomes" id="UP000637906"/>
    </source>
</evidence>
<dbReference type="Gene3D" id="1.10.3720.10">
    <property type="entry name" value="MetI-like"/>
    <property type="match status" value="2"/>
</dbReference>
<dbReference type="PANTHER" id="PTHR30183:SF2">
    <property type="entry name" value="IRON UTILIZATION PROTEIN"/>
    <property type="match status" value="1"/>
</dbReference>
<keyword evidence="5 7" id="KW-1133">Transmembrane helix</keyword>
<evidence type="ECO:0000256" key="1">
    <source>
        <dbReference type="ARBA" id="ARBA00004651"/>
    </source>
</evidence>
<comment type="similarity">
    <text evidence="7">Belongs to the binding-protein-dependent transport system permease family.</text>
</comment>
<evidence type="ECO:0000256" key="5">
    <source>
        <dbReference type="ARBA" id="ARBA00022989"/>
    </source>
</evidence>
<organism evidence="9 10">
    <name type="scientific">Candidatus Mesenet longicola</name>
    <dbReference type="NCBI Taxonomy" id="1892558"/>
    <lineage>
        <taxon>Bacteria</taxon>
        <taxon>Pseudomonadati</taxon>
        <taxon>Pseudomonadota</taxon>
        <taxon>Alphaproteobacteria</taxon>
        <taxon>Rickettsiales</taxon>
        <taxon>Anaplasmataceae</taxon>
        <taxon>Candidatus Mesenet</taxon>
    </lineage>
</organism>
<dbReference type="PANTHER" id="PTHR30183">
    <property type="entry name" value="MOLYBDENUM TRANSPORT SYSTEM PERMEASE PROTEIN MODB"/>
    <property type="match status" value="1"/>
</dbReference>
<feature type="transmembrane region" description="Helical" evidence="7">
    <location>
        <begin position="232"/>
        <end position="251"/>
    </location>
</feature>
<accession>A0A8J3MNV3</accession>
<evidence type="ECO:0000259" key="8">
    <source>
        <dbReference type="PROSITE" id="PS50928"/>
    </source>
</evidence>
<dbReference type="SUPFAM" id="SSF161098">
    <property type="entry name" value="MetI-like"/>
    <property type="match status" value="2"/>
</dbReference>
<gene>
    <name evidence="9" type="ORF">sL5_03210</name>
</gene>
<dbReference type="InterPro" id="IPR035906">
    <property type="entry name" value="MetI-like_sf"/>
</dbReference>
<feature type="transmembrane region" description="Helical" evidence="7">
    <location>
        <begin position="281"/>
        <end position="310"/>
    </location>
</feature>
<protein>
    <submittedName>
        <fullName evidence="9">Iron ABC transporter permease</fullName>
    </submittedName>
</protein>
<dbReference type="Pfam" id="PF00528">
    <property type="entry name" value="BPD_transp_1"/>
    <property type="match status" value="2"/>
</dbReference>
<dbReference type="PRINTS" id="PR00173">
    <property type="entry name" value="EDTRNSPORT"/>
</dbReference>
<keyword evidence="6 7" id="KW-0472">Membrane</keyword>
<dbReference type="GO" id="GO:0005886">
    <property type="term" value="C:plasma membrane"/>
    <property type="evidence" value="ECO:0007669"/>
    <property type="project" value="UniProtKB-SubCell"/>
</dbReference>
<feature type="transmembrane region" description="Helical" evidence="7">
    <location>
        <begin position="9"/>
        <end position="30"/>
    </location>
</feature>
<dbReference type="PROSITE" id="PS50928">
    <property type="entry name" value="ABC_TM1"/>
    <property type="match status" value="2"/>
</dbReference>
<feature type="transmembrane region" description="Helical" evidence="7">
    <location>
        <begin position="460"/>
        <end position="485"/>
    </location>
</feature>
<evidence type="ECO:0000256" key="7">
    <source>
        <dbReference type="RuleBase" id="RU363032"/>
    </source>
</evidence>
<feature type="domain" description="ABC transmembrane type-1" evidence="8">
    <location>
        <begin position="47"/>
        <end position="251"/>
    </location>
</feature>
<feature type="transmembrane region" description="Helical" evidence="7">
    <location>
        <begin position="190"/>
        <end position="212"/>
    </location>
</feature>
<keyword evidence="3" id="KW-1003">Cell membrane</keyword>
<keyword evidence="2 7" id="KW-0813">Transport</keyword>
<sequence>MSKLLQKVFLFLVISLFAFPLVSLISILFTEQQSAKWAIHTLLFEYTTNTIILMTGVGIISFIFGVISSWFVTFFSFPGRKFFEIFLFLPISIPGYIVSFVYTNVLEYSGPIQSLLREIFHLQKNDYWFPEIRSLGGGILILGFTLFSYVYILARSSFTSLNNSVTVASTLGQSPFKIFTSIALPAARPAIIAGILLIFMEVIADFGTSQILAISTLTTGVYRTWFLLHDRYSATILSIIELSIIVLFVIAEKVSNNKQKLYSSIIINSDYQRRWSVDNKILLVSIYFICVLPILIGFIFPIIPLIYWTAQRTSFFINDLKFYIAIINSVGVALVAGSILVIISLTIAYTARYSKITYYIARVMSMGYAIPSAIVAIAMLTFLGKLSSFISRYTVGITLIGTIGALLYSYIFRFFAIAFKTIEAGLSKIPNEIDWASYTMGHSPTATCINIHIPLIKKSVLFSFLLAFIDIIQELTATLIIRPFNFETLTTRMYELICDERYMDAAPLAIVIVLIGLMSVTVLLKLSNTNK</sequence>
<reference evidence="9 10" key="1">
    <citation type="journal article" date="2021" name="Microb. Ecol.">
        <title>Candidatus Mesenet longicola: Novel Endosymbionts of Brontispa longissima that Induce Cytoplasmic Incompatibility.</title>
        <authorList>
            <person name="Takano S."/>
            <person name="Gotoh Y."/>
            <person name="Hayashi T."/>
        </authorList>
    </citation>
    <scope>NUCLEOTIDE SEQUENCE [LARGE SCALE GENOMIC DNA]</scope>
    <source>
        <strain evidence="9">L5</strain>
    </source>
</reference>
<dbReference type="CDD" id="cd06261">
    <property type="entry name" value="TM_PBP2"/>
    <property type="match status" value="2"/>
</dbReference>
<feature type="transmembrane region" description="Helical" evidence="7">
    <location>
        <begin position="322"/>
        <end position="351"/>
    </location>
</feature>
<keyword evidence="10" id="KW-1185">Reference proteome</keyword>
<feature type="transmembrane region" description="Helical" evidence="7">
    <location>
        <begin position="50"/>
        <end position="75"/>
    </location>
</feature>
<comment type="subcellular location">
    <subcellularLocation>
        <location evidence="1 7">Cell membrane</location>
        <topology evidence="1 7">Multi-pass membrane protein</topology>
    </subcellularLocation>
</comment>
<dbReference type="GO" id="GO:0055085">
    <property type="term" value="P:transmembrane transport"/>
    <property type="evidence" value="ECO:0007669"/>
    <property type="project" value="InterPro"/>
</dbReference>
<evidence type="ECO:0000256" key="2">
    <source>
        <dbReference type="ARBA" id="ARBA00022448"/>
    </source>
</evidence>
<evidence type="ECO:0000256" key="3">
    <source>
        <dbReference type="ARBA" id="ARBA00022475"/>
    </source>
</evidence>
<evidence type="ECO:0000256" key="4">
    <source>
        <dbReference type="ARBA" id="ARBA00022692"/>
    </source>
</evidence>
<dbReference type="AlphaFoldDB" id="A0A8J3MNV3"/>
<dbReference type="EMBL" id="BNGU01000008">
    <property type="protein sequence ID" value="GHM59328.1"/>
    <property type="molecule type" value="Genomic_DNA"/>
</dbReference>
<feature type="transmembrane region" description="Helical" evidence="7">
    <location>
        <begin position="363"/>
        <end position="384"/>
    </location>
</feature>